<protein>
    <recommendedName>
        <fullName evidence="7">Chaperone SurA</fullName>
    </recommendedName>
    <alternativeName>
        <fullName evidence="7">Peptidyl-prolyl cis-trans isomerase SurA</fullName>
        <shortName evidence="7">PPIase SurA</shortName>
        <ecNumber evidence="7">5.2.1.8</ecNumber>
    </alternativeName>
    <alternativeName>
        <fullName evidence="7">Rotamase SurA</fullName>
    </alternativeName>
</protein>
<keyword evidence="3 7" id="KW-0574">Periplasm</keyword>
<comment type="caution">
    <text evidence="9">The sequence shown here is derived from an EMBL/GenBank/DDBJ whole genome shotgun (WGS) entry which is preliminary data.</text>
</comment>
<comment type="function">
    <text evidence="7">Chaperone involved in the correct folding and assembly of outer membrane proteins. Recognizes specific patterns of aromatic residues and the orientation of their side chains, which are found more frequently in integral outer membrane proteins. May act in both early periplasmic and late outer membrane-associated steps of protein maturation.</text>
</comment>
<reference evidence="9 10" key="1">
    <citation type="submission" date="2012-09" db="EMBL/GenBank/DDBJ databases">
        <authorList>
            <person name="Dupont C.L."/>
            <person name="Rusch D.B."/>
            <person name="Lombardo M.-J."/>
            <person name="Novotny M."/>
            <person name="Yee-Greenbaum J."/>
            <person name="Laskin R."/>
        </authorList>
    </citation>
    <scope>NUCLEOTIDE SEQUENCE [LARGE SCALE GENOMIC DNA]</scope>
    <source>
        <strain evidence="9">SAR86E</strain>
    </source>
</reference>
<dbReference type="Pfam" id="PF00639">
    <property type="entry name" value="Rotamase"/>
    <property type="match status" value="1"/>
</dbReference>
<organism evidence="9 10">
    <name type="scientific">SAR86 cluster bacterium SAR86E</name>
    <dbReference type="NCBI Taxonomy" id="1208365"/>
    <lineage>
        <taxon>Bacteria</taxon>
        <taxon>Pseudomonadati</taxon>
        <taxon>Pseudomonadota</taxon>
        <taxon>Gammaproteobacteria</taxon>
        <taxon>SAR86 cluster</taxon>
    </lineage>
</organism>
<dbReference type="InterPro" id="IPR050280">
    <property type="entry name" value="OMP_Chaperone_SurA"/>
</dbReference>
<evidence type="ECO:0000256" key="1">
    <source>
        <dbReference type="ARBA" id="ARBA00022729"/>
    </source>
</evidence>
<dbReference type="PANTHER" id="PTHR47637">
    <property type="entry name" value="CHAPERONE SURA"/>
    <property type="match status" value="1"/>
</dbReference>
<comment type="subcellular location">
    <subcellularLocation>
        <location evidence="7">Periplasm</location>
    </subcellularLocation>
    <text evidence="7">Is capable of associating with the outer membrane.</text>
</comment>
<dbReference type="HAMAP" id="MF_01183">
    <property type="entry name" value="Chaperone_SurA"/>
    <property type="match status" value="1"/>
</dbReference>
<feature type="domain" description="PpiC" evidence="8">
    <location>
        <begin position="184"/>
        <end position="273"/>
    </location>
</feature>
<dbReference type="Proteomes" id="UP000010310">
    <property type="component" value="Unassembled WGS sequence"/>
</dbReference>
<dbReference type="Pfam" id="PF09312">
    <property type="entry name" value="SurA_N"/>
    <property type="match status" value="1"/>
</dbReference>
<dbReference type="GO" id="GO:0006457">
    <property type="term" value="P:protein folding"/>
    <property type="evidence" value="ECO:0007669"/>
    <property type="project" value="UniProtKB-UniRule"/>
</dbReference>
<proteinExistence type="inferred from homology"/>
<dbReference type="GO" id="GO:0051082">
    <property type="term" value="F:unfolded protein binding"/>
    <property type="evidence" value="ECO:0007669"/>
    <property type="project" value="UniProtKB-UniRule"/>
</dbReference>
<dbReference type="Gene3D" id="1.10.4030.10">
    <property type="entry name" value="Porin chaperone SurA, peptide-binding domain"/>
    <property type="match status" value="1"/>
</dbReference>
<dbReference type="PATRIC" id="fig|1208365.4.peg.1332"/>
<comment type="domain">
    <text evidence="7">The PPIase activity resides only in the second parvulin domain. The N-terminal region and the C-terminal tail are necessary and sufficient for the chaperone activity of SurA. The PPIase activity is dispensable for SurA to function as a chaperone. The N-terminal region and the C-terminal tail are also required for porin recognition.</text>
</comment>
<evidence type="ECO:0000259" key="8">
    <source>
        <dbReference type="PROSITE" id="PS50198"/>
    </source>
</evidence>
<dbReference type="STRING" id="1208365.B273_0744"/>
<dbReference type="AlphaFoldDB" id="K6G456"/>
<feature type="domain" description="PpiC" evidence="8">
    <location>
        <begin position="282"/>
        <end position="381"/>
    </location>
</feature>
<name>K6G456_9GAMM</name>
<dbReference type="InterPro" id="IPR015391">
    <property type="entry name" value="SurA_N"/>
</dbReference>
<dbReference type="GO" id="GO:0003755">
    <property type="term" value="F:peptidyl-prolyl cis-trans isomerase activity"/>
    <property type="evidence" value="ECO:0007669"/>
    <property type="project" value="UniProtKB-UniRule"/>
</dbReference>
<keyword evidence="2 7" id="KW-0677">Repeat</keyword>
<comment type="catalytic activity">
    <reaction evidence="7">
        <text>[protein]-peptidylproline (omega=180) = [protein]-peptidylproline (omega=0)</text>
        <dbReference type="Rhea" id="RHEA:16237"/>
        <dbReference type="Rhea" id="RHEA-COMP:10747"/>
        <dbReference type="Rhea" id="RHEA-COMP:10748"/>
        <dbReference type="ChEBI" id="CHEBI:83833"/>
        <dbReference type="ChEBI" id="CHEBI:83834"/>
        <dbReference type="EC" id="5.2.1.8"/>
    </reaction>
</comment>
<evidence type="ECO:0000256" key="6">
    <source>
        <dbReference type="ARBA" id="ARBA00023235"/>
    </source>
</evidence>
<dbReference type="GO" id="GO:0042277">
    <property type="term" value="F:peptide binding"/>
    <property type="evidence" value="ECO:0007669"/>
    <property type="project" value="InterPro"/>
</dbReference>
<evidence type="ECO:0000313" key="9">
    <source>
        <dbReference type="EMBL" id="EKO36014.1"/>
    </source>
</evidence>
<evidence type="ECO:0000256" key="4">
    <source>
        <dbReference type="ARBA" id="ARBA00023110"/>
    </source>
</evidence>
<evidence type="ECO:0000256" key="3">
    <source>
        <dbReference type="ARBA" id="ARBA00022764"/>
    </source>
</evidence>
<dbReference type="GO" id="GO:0050821">
    <property type="term" value="P:protein stabilization"/>
    <property type="evidence" value="ECO:0007669"/>
    <property type="project" value="InterPro"/>
</dbReference>
<dbReference type="PANTHER" id="PTHR47637:SF1">
    <property type="entry name" value="CHAPERONE SURA"/>
    <property type="match status" value="1"/>
</dbReference>
<evidence type="ECO:0000256" key="7">
    <source>
        <dbReference type="HAMAP-Rule" id="MF_01183"/>
    </source>
</evidence>
<dbReference type="GO" id="GO:0030288">
    <property type="term" value="C:outer membrane-bounded periplasmic space"/>
    <property type="evidence" value="ECO:0007669"/>
    <property type="project" value="InterPro"/>
</dbReference>
<dbReference type="EC" id="5.2.1.8" evidence="7"/>
<evidence type="ECO:0000313" key="10">
    <source>
        <dbReference type="Proteomes" id="UP000010310"/>
    </source>
</evidence>
<dbReference type="InterPro" id="IPR023034">
    <property type="entry name" value="PPIase_SurA"/>
</dbReference>
<evidence type="ECO:0000256" key="5">
    <source>
        <dbReference type="ARBA" id="ARBA00023186"/>
    </source>
</evidence>
<dbReference type="EMBL" id="AMWX01000012">
    <property type="protein sequence ID" value="EKO36014.1"/>
    <property type="molecule type" value="Genomic_DNA"/>
</dbReference>
<keyword evidence="6 7" id="KW-0413">Isomerase</keyword>
<dbReference type="InterPro" id="IPR000297">
    <property type="entry name" value="PPIase_PpiC"/>
</dbReference>
<dbReference type="PROSITE" id="PS50198">
    <property type="entry name" value="PPIC_PPIASE_2"/>
    <property type="match status" value="2"/>
</dbReference>
<keyword evidence="5 7" id="KW-0143">Chaperone</keyword>
<dbReference type="InterPro" id="IPR027304">
    <property type="entry name" value="Trigger_fact/SurA_dom_sf"/>
</dbReference>
<gene>
    <name evidence="7" type="primary">surA</name>
    <name evidence="9" type="ORF">B273_0744</name>
</gene>
<keyword evidence="1 7" id="KW-0732">Signal</keyword>
<dbReference type="GO" id="GO:0043165">
    <property type="term" value="P:Gram-negative-bacterium-type cell outer membrane assembly"/>
    <property type="evidence" value="ECO:0007669"/>
    <property type="project" value="InterPro"/>
</dbReference>
<dbReference type="InterPro" id="IPR046357">
    <property type="entry name" value="PPIase_dom_sf"/>
</dbReference>
<keyword evidence="10" id="KW-1185">Reference proteome</keyword>
<dbReference type="SUPFAM" id="SSF109998">
    <property type="entry name" value="Triger factor/SurA peptide-binding domain-like"/>
    <property type="match status" value="1"/>
</dbReference>
<evidence type="ECO:0000256" key="2">
    <source>
        <dbReference type="ARBA" id="ARBA00022737"/>
    </source>
</evidence>
<sequence>MSIFAAILLSTIPVMKFFIRIFTLLFFVSPAFAKIEMLDRVAIIVGEGVVLESQVKTMLKNIEKRYESQGATLPPDEIILEQVNERLIIEELQLQLANQAGVRISDSELNDAFENIARSNGVTLDKFIQTIEDDGESYEVLRENVKKEMTIQRVQRGKVGREINITEQELDGFLATEGAMNTLSPELFVRQILVSDESTANKILDELKEGIDFSELAVKYSKSSNASSGGDMGWRNLADLPSLFSEALVSKKRGFISNALKSGSGYYILKLEDKRGDLVRFEEQWHVRHILMMTTKLRDETFTQKELGEVRDRVIAGEDFSLLAKEFSEDPGSGSKGGDLDWLSKGQTAPAFEKMMLESPIGEISPVFESEFGFHFLEVLDQRTEDLTEEVIKDRAYGILFSRKYDEELENTLRTMRAEAFVEYKELD</sequence>
<dbReference type="SUPFAM" id="SSF54534">
    <property type="entry name" value="FKBP-like"/>
    <property type="match status" value="2"/>
</dbReference>
<dbReference type="Pfam" id="PF13616">
    <property type="entry name" value="Rotamase_3"/>
    <property type="match status" value="1"/>
</dbReference>
<keyword evidence="4 7" id="KW-0697">Rotamase</keyword>
<dbReference type="Gene3D" id="3.10.50.40">
    <property type="match status" value="2"/>
</dbReference>
<accession>K6G456</accession>